<reference evidence="1 2" key="1">
    <citation type="submission" date="2017-09" db="EMBL/GenBank/DDBJ databases">
        <title>Streptomyces genome completion.</title>
        <authorList>
            <person name="Lee N."/>
            <person name="Cho B.-K."/>
        </authorList>
    </citation>
    <scope>NUCLEOTIDE SEQUENCE [LARGE SCALE GENOMIC DNA]</scope>
    <source>
        <strain evidence="1 2">ATCC 14899</strain>
    </source>
</reference>
<proteinExistence type="predicted"/>
<evidence type="ECO:0000313" key="1">
    <source>
        <dbReference type="EMBL" id="QEV37231.1"/>
    </source>
</evidence>
<dbReference type="AlphaFoldDB" id="A0A5P2VX84"/>
<dbReference type="KEGG" id="snq:CP978_00230"/>
<dbReference type="Proteomes" id="UP000325763">
    <property type="component" value="Chromosome"/>
</dbReference>
<dbReference type="EMBL" id="CP023747">
    <property type="protein sequence ID" value="QEV37231.1"/>
    <property type="molecule type" value="Genomic_DNA"/>
</dbReference>
<dbReference type="Pfam" id="PF14022">
    <property type="entry name" value="DUF4238"/>
    <property type="match status" value="1"/>
</dbReference>
<gene>
    <name evidence="1" type="ORF">CP978_00230</name>
</gene>
<dbReference type="InterPro" id="IPR025332">
    <property type="entry name" value="DUF4238"/>
</dbReference>
<sequence>MGTAQQTSRQHLISQVLLKQFTMPGPKSNGWQLLPFDLRNPERLHKLKSTRACGWAENFVAFDSTSAEELWCAVERRIPAAFSAVHAGIPFADPLHVAALRDLVVLHYVRSHHYRDVHTGAFEQARAGLVGKLVREFPKQLSREALRETGLHLSGSGSLGAFAERLIERSSIVRDYESGKLFRTSIESVFHKVRDMASTWRLEVLIPQTGQFLIGDNPAVTICTEGSTTTYGMAFGDAQTLVLPIGPRHLLALGPENIVSTVPRSLVDRLNTVQVYAADRYVYMHPRSGLEAFAGLASRQRANQDHF</sequence>
<protein>
    <submittedName>
        <fullName evidence="1">DUF4238 domain-containing protein</fullName>
    </submittedName>
</protein>
<accession>A0A5P2VX84</accession>
<name>A0A5P2VX84_9ACTN</name>
<evidence type="ECO:0000313" key="2">
    <source>
        <dbReference type="Proteomes" id="UP000325763"/>
    </source>
</evidence>
<dbReference type="RefSeq" id="WP_150478095.1">
    <property type="nucleotide sequence ID" value="NZ_CP023747.1"/>
</dbReference>
<organism evidence="1 2">
    <name type="scientific">Streptomyces nodosus</name>
    <dbReference type="NCBI Taxonomy" id="40318"/>
    <lineage>
        <taxon>Bacteria</taxon>
        <taxon>Bacillati</taxon>
        <taxon>Actinomycetota</taxon>
        <taxon>Actinomycetes</taxon>
        <taxon>Kitasatosporales</taxon>
        <taxon>Streptomycetaceae</taxon>
        <taxon>Streptomyces</taxon>
    </lineage>
</organism>